<protein>
    <submittedName>
        <fullName evidence="2">Uncharacterized protein</fullName>
    </submittedName>
</protein>
<gene>
    <name evidence="2" type="ORF">YQE_09788</name>
</gene>
<dbReference type="Gene3D" id="3.30.160.60">
    <property type="entry name" value="Classic Zinc Finger"/>
    <property type="match status" value="1"/>
</dbReference>
<name>N6U4M6_DENPD</name>
<dbReference type="InterPro" id="IPR013087">
    <property type="entry name" value="Znf_C2H2_type"/>
</dbReference>
<organism evidence="2">
    <name type="scientific">Dendroctonus ponderosae</name>
    <name type="common">Mountain pine beetle</name>
    <dbReference type="NCBI Taxonomy" id="77166"/>
    <lineage>
        <taxon>Eukaryota</taxon>
        <taxon>Metazoa</taxon>
        <taxon>Ecdysozoa</taxon>
        <taxon>Arthropoda</taxon>
        <taxon>Hexapoda</taxon>
        <taxon>Insecta</taxon>
        <taxon>Pterygota</taxon>
        <taxon>Neoptera</taxon>
        <taxon>Endopterygota</taxon>
        <taxon>Coleoptera</taxon>
        <taxon>Polyphaga</taxon>
        <taxon>Cucujiformia</taxon>
        <taxon>Curculionidae</taxon>
        <taxon>Scolytinae</taxon>
        <taxon>Dendroctonus</taxon>
    </lineage>
</organism>
<dbReference type="AlphaFoldDB" id="N6U4M6"/>
<evidence type="ECO:0000256" key="1">
    <source>
        <dbReference type="SAM" id="MobiDB-lite"/>
    </source>
</evidence>
<dbReference type="PROSITE" id="PS50157">
    <property type="entry name" value="ZINC_FINGER_C2H2_2"/>
    <property type="match status" value="1"/>
</dbReference>
<feature type="non-terminal residue" evidence="2">
    <location>
        <position position="1"/>
    </location>
</feature>
<reference evidence="2" key="1">
    <citation type="journal article" date="2013" name="Genome Biol.">
        <title>Draft genome of the mountain pine beetle, Dendroctonus ponderosae Hopkins, a major forest pest.</title>
        <authorList>
            <person name="Keeling C.I."/>
            <person name="Yuen M.M."/>
            <person name="Liao N.Y."/>
            <person name="Docking T.R."/>
            <person name="Chan S.K."/>
            <person name="Taylor G.A."/>
            <person name="Palmquist D.L."/>
            <person name="Jackman S.D."/>
            <person name="Nguyen A."/>
            <person name="Li M."/>
            <person name="Henderson H."/>
            <person name="Janes J.K."/>
            <person name="Zhao Y."/>
            <person name="Pandoh P."/>
            <person name="Moore R."/>
            <person name="Sperling F.A."/>
            <person name="Huber D.P."/>
            <person name="Birol I."/>
            <person name="Jones S.J."/>
            <person name="Bohlmann J."/>
        </authorList>
    </citation>
    <scope>NUCLEOTIDE SEQUENCE</scope>
</reference>
<dbReference type="HOGENOM" id="CLU_1596218_0_0_1"/>
<sequence>MSCRFGVDVRSMLPLLQSEKVTPEASKVRMPTNPEVSMLDLLLQGEAKVHGSGPFHEQTSERESQKTSNNKNGSSAHSAPKATSSSRRCGATPIGSARKNRSLAALFATTGPQFRCENCWRRYKNLVSLRRHLKYECQKEPQFHCLFCSYKAKLHCNLLKHLTLKHS</sequence>
<dbReference type="EMBL" id="KB741156">
    <property type="protein sequence ID" value="ENN73537.1"/>
    <property type="molecule type" value="Genomic_DNA"/>
</dbReference>
<proteinExistence type="predicted"/>
<feature type="region of interest" description="Disordered" evidence="1">
    <location>
        <begin position="50"/>
        <end position="94"/>
    </location>
</feature>
<feature type="compositionally biased region" description="Polar residues" evidence="1">
    <location>
        <begin position="66"/>
        <end position="87"/>
    </location>
</feature>
<evidence type="ECO:0000313" key="2">
    <source>
        <dbReference type="EMBL" id="ENN73537.1"/>
    </source>
</evidence>
<accession>N6U4M6</accession>